<gene>
    <name evidence="2" type="ORF">AXF15_10770</name>
</gene>
<dbReference type="Proteomes" id="UP000063964">
    <property type="component" value="Chromosome"/>
</dbReference>
<dbReference type="EMBL" id="CP014230">
    <property type="protein sequence ID" value="AMD93536.1"/>
    <property type="molecule type" value="Genomic_DNA"/>
</dbReference>
<dbReference type="InterPro" id="IPR020103">
    <property type="entry name" value="PsdUridine_synth_cat_dom_sf"/>
</dbReference>
<dbReference type="Pfam" id="PF00849">
    <property type="entry name" value="PseudoU_synth_2"/>
    <property type="match status" value="1"/>
</dbReference>
<dbReference type="AlphaFoldDB" id="A0A0X8JRJ6"/>
<dbReference type="GO" id="GO:0001522">
    <property type="term" value="P:pseudouridine synthesis"/>
    <property type="evidence" value="ECO:0007669"/>
    <property type="project" value="InterPro"/>
</dbReference>
<evidence type="ECO:0000313" key="2">
    <source>
        <dbReference type="EMBL" id="AMD93536.1"/>
    </source>
</evidence>
<dbReference type="KEGG" id="doa:AXF15_10770"/>
<dbReference type="SUPFAM" id="SSF55120">
    <property type="entry name" value="Pseudouridine synthase"/>
    <property type="match status" value="1"/>
</dbReference>
<feature type="domain" description="Pseudouridine synthase RsuA/RluA-like" evidence="1">
    <location>
        <begin position="105"/>
        <end position="239"/>
    </location>
</feature>
<keyword evidence="3" id="KW-1185">Reference proteome</keyword>
<dbReference type="CDD" id="cd02869">
    <property type="entry name" value="PseudoU_synth_RluA_like"/>
    <property type="match status" value="1"/>
</dbReference>
<dbReference type="GO" id="GO:0003723">
    <property type="term" value="F:RNA binding"/>
    <property type="evidence" value="ECO:0007669"/>
    <property type="project" value="InterPro"/>
</dbReference>
<dbReference type="GO" id="GO:0140098">
    <property type="term" value="F:catalytic activity, acting on RNA"/>
    <property type="evidence" value="ECO:0007669"/>
    <property type="project" value="UniProtKB-ARBA"/>
</dbReference>
<dbReference type="GO" id="GO:0009982">
    <property type="term" value="F:pseudouridine synthase activity"/>
    <property type="evidence" value="ECO:0007669"/>
    <property type="project" value="InterPro"/>
</dbReference>
<organism evidence="2 3">
    <name type="scientific">Desulfomicrobium orale DSM 12838</name>
    <dbReference type="NCBI Taxonomy" id="888061"/>
    <lineage>
        <taxon>Bacteria</taxon>
        <taxon>Pseudomonadati</taxon>
        <taxon>Thermodesulfobacteriota</taxon>
        <taxon>Desulfovibrionia</taxon>
        <taxon>Desulfovibrionales</taxon>
        <taxon>Desulfomicrobiaceae</taxon>
        <taxon>Desulfomicrobium</taxon>
    </lineage>
</organism>
<dbReference type="RefSeq" id="WP_066607260.1">
    <property type="nucleotide sequence ID" value="NZ_CP014230.1"/>
</dbReference>
<protein>
    <recommendedName>
        <fullName evidence="1">Pseudouridine synthase RsuA/RluA-like domain-containing protein</fullName>
    </recommendedName>
</protein>
<reference evidence="3" key="1">
    <citation type="submission" date="2016-02" db="EMBL/GenBank/DDBJ databases">
        <authorList>
            <person name="Holder M.E."/>
            <person name="Ajami N.J."/>
            <person name="Petrosino J.F."/>
        </authorList>
    </citation>
    <scope>NUCLEOTIDE SEQUENCE [LARGE SCALE GENOMIC DNA]</scope>
    <source>
        <strain evidence="3">DSM 12838</strain>
    </source>
</reference>
<dbReference type="InterPro" id="IPR050188">
    <property type="entry name" value="RluA_PseudoU_synthase"/>
</dbReference>
<evidence type="ECO:0000259" key="1">
    <source>
        <dbReference type="Pfam" id="PF00849"/>
    </source>
</evidence>
<dbReference type="PANTHER" id="PTHR21600">
    <property type="entry name" value="MITOCHONDRIAL RNA PSEUDOURIDINE SYNTHASE"/>
    <property type="match status" value="1"/>
</dbReference>
<dbReference type="OrthoDB" id="128480at2"/>
<proteinExistence type="predicted"/>
<accession>A0A0X8JRJ6</accession>
<dbReference type="InterPro" id="IPR006145">
    <property type="entry name" value="PsdUridine_synth_RsuA/RluA"/>
</dbReference>
<sequence length="302" mass="33579">MPTAPSDQTTGSSDPEPAFSRAIAVEEPGLARDLLARVTGLSKNAVKDCMIKGGVWRRKNRRTTVRLRRATAAVIPGDRLEIHYDPRLLALVPPEPELVFRNERYSVWNKPAGTLAQGTLFADHCAMPRLVQTRLDLKNEPHPVHRLDREARGLMLLARDADAAARLGALFRNGLVEKEYMVVVAGRPSWTEMESDAPLDGRESKSMFRVLQTDRPSDTALVAARIATGRRHQIRRHLAGLGYPVLGDPRYGRRNTCAHGLQLLAQSLAFICPFTKAPMSWSLPPLVFPPSRRQAAMTSRKT</sequence>
<dbReference type="STRING" id="888061.AXF15_10770"/>
<dbReference type="Gene3D" id="3.30.2350.10">
    <property type="entry name" value="Pseudouridine synthase"/>
    <property type="match status" value="1"/>
</dbReference>
<evidence type="ECO:0000313" key="3">
    <source>
        <dbReference type="Proteomes" id="UP000063964"/>
    </source>
</evidence>
<name>A0A0X8JRJ6_9BACT</name>
<dbReference type="GO" id="GO:0006396">
    <property type="term" value="P:RNA processing"/>
    <property type="evidence" value="ECO:0007669"/>
    <property type="project" value="UniProtKB-ARBA"/>
</dbReference>